<comment type="similarity">
    <text evidence="5 8">Belongs to the PTH family.</text>
</comment>
<dbReference type="CDD" id="cd00462">
    <property type="entry name" value="PTH"/>
    <property type="match status" value="1"/>
</dbReference>
<feature type="site" description="Stabilizes the basic form of H active site to accept a proton" evidence="8">
    <location>
        <position position="93"/>
    </location>
</feature>
<comment type="catalytic activity">
    <reaction evidence="6 8">
        <text>an N-acyl-L-alpha-aminoacyl-tRNA + H2O = an N-acyl-L-amino acid + a tRNA + H(+)</text>
        <dbReference type="Rhea" id="RHEA:54448"/>
        <dbReference type="Rhea" id="RHEA-COMP:10123"/>
        <dbReference type="Rhea" id="RHEA-COMP:13883"/>
        <dbReference type="ChEBI" id="CHEBI:15377"/>
        <dbReference type="ChEBI" id="CHEBI:15378"/>
        <dbReference type="ChEBI" id="CHEBI:59874"/>
        <dbReference type="ChEBI" id="CHEBI:78442"/>
        <dbReference type="ChEBI" id="CHEBI:138191"/>
        <dbReference type="EC" id="3.1.1.29"/>
    </reaction>
</comment>
<evidence type="ECO:0000256" key="5">
    <source>
        <dbReference type="ARBA" id="ARBA00038063"/>
    </source>
</evidence>
<dbReference type="STRING" id="1736691.SAMN06295964_0806"/>
<dbReference type="GO" id="GO:0005737">
    <property type="term" value="C:cytoplasm"/>
    <property type="evidence" value="ECO:0007669"/>
    <property type="project" value="UniProtKB-SubCell"/>
</dbReference>
<keyword evidence="4 8" id="KW-0694">RNA-binding</keyword>
<name>A0A1T4YUR6_9ACTN</name>
<dbReference type="PROSITE" id="PS01196">
    <property type="entry name" value="PEPT_TRNA_HYDROL_2"/>
    <property type="match status" value="1"/>
</dbReference>
<dbReference type="AlphaFoldDB" id="A0A1T4YUR6"/>
<evidence type="ECO:0000256" key="2">
    <source>
        <dbReference type="ARBA" id="ARBA00022555"/>
    </source>
</evidence>
<dbReference type="EMBL" id="LT796768">
    <property type="protein sequence ID" value="SKB05031.1"/>
    <property type="molecule type" value="Genomic_DNA"/>
</dbReference>
<comment type="function">
    <text evidence="8">Catalyzes the release of premature peptidyl moieties from peptidyl-tRNA molecules trapped in stalled 50S ribosomal subunits, and thus maintains levels of free tRNAs and 50S ribosomes.</text>
</comment>
<evidence type="ECO:0000256" key="4">
    <source>
        <dbReference type="ARBA" id="ARBA00022884"/>
    </source>
</evidence>
<evidence type="ECO:0000256" key="6">
    <source>
        <dbReference type="ARBA" id="ARBA00048707"/>
    </source>
</evidence>
<dbReference type="PANTHER" id="PTHR17224">
    <property type="entry name" value="PEPTIDYL-TRNA HYDROLASE"/>
    <property type="match status" value="1"/>
</dbReference>
<keyword evidence="3 8" id="KW-0378">Hydrolase</keyword>
<dbReference type="InterPro" id="IPR018171">
    <property type="entry name" value="Pept_tRNA_hydro_CS"/>
</dbReference>
<feature type="binding site" evidence="8">
    <location>
        <position position="68"/>
    </location>
    <ligand>
        <name>tRNA</name>
        <dbReference type="ChEBI" id="CHEBI:17843"/>
    </ligand>
</feature>
<keyword evidence="2 8" id="KW-0820">tRNA-binding</keyword>
<dbReference type="InterPro" id="IPR001328">
    <property type="entry name" value="Pept_tRNA_hydro"/>
</dbReference>
<feature type="active site" description="Proton acceptor" evidence="8">
    <location>
        <position position="20"/>
    </location>
</feature>
<dbReference type="Pfam" id="PF01195">
    <property type="entry name" value="Pept_tRNA_hydro"/>
    <property type="match status" value="1"/>
</dbReference>
<feature type="site" description="Discriminates between blocked and unblocked aminoacyl-tRNA" evidence="8">
    <location>
        <position position="10"/>
    </location>
</feature>
<organism evidence="9 10">
    <name type="scientific">Aeromicrobium choanae</name>
    <dbReference type="NCBI Taxonomy" id="1736691"/>
    <lineage>
        <taxon>Bacteria</taxon>
        <taxon>Bacillati</taxon>
        <taxon>Actinomycetota</taxon>
        <taxon>Actinomycetes</taxon>
        <taxon>Propionibacteriales</taxon>
        <taxon>Nocardioidaceae</taxon>
        <taxon>Aeromicrobium</taxon>
    </lineage>
</organism>
<dbReference type="SUPFAM" id="SSF53178">
    <property type="entry name" value="Peptidyl-tRNA hydrolase-like"/>
    <property type="match status" value="1"/>
</dbReference>
<dbReference type="EC" id="3.1.1.29" evidence="1 8"/>
<dbReference type="GO" id="GO:0004045">
    <property type="term" value="F:peptidyl-tRNA hydrolase activity"/>
    <property type="evidence" value="ECO:0007669"/>
    <property type="project" value="UniProtKB-UniRule"/>
</dbReference>
<dbReference type="Proteomes" id="UP000191040">
    <property type="component" value="Chromosome I"/>
</dbReference>
<evidence type="ECO:0000256" key="1">
    <source>
        <dbReference type="ARBA" id="ARBA00013260"/>
    </source>
</evidence>
<reference evidence="10" key="1">
    <citation type="submission" date="2017-02" db="EMBL/GenBank/DDBJ databases">
        <authorList>
            <person name="Varghese N."/>
            <person name="Submissions S."/>
        </authorList>
    </citation>
    <scope>NUCLEOTIDE SEQUENCE [LARGE SCALE GENOMIC DNA]</scope>
    <source>
        <strain evidence="10">9H-4</strain>
    </source>
</reference>
<dbReference type="GO" id="GO:0006515">
    <property type="term" value="P:protein quality control for misfolded or incompletely synthesized proteins"/>
    <property type="evidence" value="ECO:0007669"/>
    <property type="project" value="UniProtKB-UniRule"/>
</dbReference>
<dbReference type="PANTHER" id="PTHR17224:SF1">
    <property type="entry name" value="PEPTIDYL-TRNA HYDROLASE"/>
    <property type="match status" value="1"/>
</dbReference>
<sequence>MTWLVVGLGNPGPSYAATRHNVGYHVTDELAARMGGRFSSLKAARADIVSGLLAGERTVLGRSRAYMNESGGAVSSLMKYYDVTPERLIVIHDELDLPLGSLRCKSGGGDNGHNGLKSIRQSIGTGDFLRVRFGIGRPPGQQPVHDFVLKPFAKTERTEADIVTQEAADAVESLISVGLEKTQSAFNS</sequence>
<protein>
    <recommendedName>
        <fullName evidence="7 8">Peptidyl-tRNA hydrolase</fullName>
        <shortName evidence="8">Pth</shortName>
        <ecNumber evidence="1 8">3.1.1.29</ecNumber>
    </recommendedName>
</protein>
<dbReference type="HAMAP" id="MF_00083">
    <property type="entry name" value="Pept_tRNA_hydro_bact"/>
    <property type="match status" value="1"/>
</dbReference>
<dbReference type="InterPro" id="IPR036416">
    <property type="entry name" value="Pept_tRNA_hydro_sf"/>
</dbReference>
<gene>
    <name evidence="8" type="primary">pth</name>
    <name evidence="9" type="ORF">SAMN06295964_0806</name>
</gene>
<comment type="subcellular location">
    <subcellularLocation>
        <location evidence="8">Cytoplasm</location>
    </subcellularLocation>
</comment>
<comment type="subunit">
    <text evidence="8">Monomer.</text>
</comment>
<dbReference type="NCBIfam" id="TIGR00447">
    <property type="entry name" value="pth"/>
    <property type="match status" value="1"/>
</dbReference>
<evidence type="ECO:0000256" key="3">
    <source>
        <dbReference type="ARBA" id="ARBA00022801"/>
    </source>
</evidence>
<dbReference type="GO" id="GO:0072344">
    <property type="term" value="P:rescue of stalled ribosome"/>
    <property type="evidence" value="ECO:0007669"/>
    <property type="project" value="UniProtKB-UniRule"/>
</dbReference>
<feature type="binding site" evidence="8">
    <location>
        <position position="15"/>
    </location>
    <ligand>
        <name>tRNA</name>
        <dbReference type="ChEBI" id="CHEBI:17843"/>
    </ligand>
</feature>
<feature type="binding site" evidence="8">
    <location>
        <position position="66"/>
    </location>
    <ligand>
        <name>tRNA</name>
        <dbReference type="ChEBI" id="CHEBI:17843"/>
    </ligand>
</feature>
<feature type="binding site" evidence="8">
    <location>
        <position position="114"/>
    </location>
    <ligand>
        <name>tRNA</name>
        <dbReference type="ChEBI" id="CHEBI:17843"/>
    </ligand>
</feature>
<dbReference type="RefSeq" id="WP_078698958.1">
    <property type="nucleotide sequence ID" value="NZ_LT796768.1"/>
</dbReference>
<dbReference type="Gene3D" id="3.40.50.1470">
    <property type="entry name" value="Peptidyl-tRNA hydrolase"/>
    <property type="match status" value="1"/>
</dbReference>
<evidence type="ECO:0000256" key="7">
    <source>
        <dbReference type="ARBA" id="ARBA00050038"/>
    </source>
</evidence>
<proteinExistence type="inferred from homology"/>
<accession>A0A1T4YUR6</accession>
<comment type="function">
    <text evidence="8">Hydrolyzes ribosome-free peptidyl-tRNAs (with 1 or more amino acids incorporated), which drop off the ribosome during protein synthesis, or as a result of ribosome stalling.</text>
</comment>
<evidence type="ECO:0000256" key="8">
    <source>
        <dbReference type="HAMAP-Rule" id="MF_00083"/>
    </source>
</evidence>
<dbReference type="GO" id="GO:0000049">
    <property type="term" value="F:tRNA binding"/>
    <property type="evidence" value="ECO:0007669"/>
    <property type="project" value="UniProtKB-UniRule"/>
</dbReference>
<evidence type="ECO:0000313" key="9">
    <source>
        <dbReference type="EMBL" id="SKB05031.1"/>
    </source>
</evidence>
<dbReference type="OrthoDB" id="9800507at2"/>
<keyword evidence="10" id="KW-1185">Reference proteome</keyword>
<keyword evidence="8" id="KW-0963">Cytoplasm</keyword>
<evidence type="ECO:0000313" key="10">
    <source>
        <dbReference type="Proteomes" id="UP000191040"/>
    </source>
</evidence>
<dbReference type="FunFam" id="3.40.50.1470:FF:000001">
    <property type="entry name" value="Peptidyl-tRNA hydrolase"/>
    <property type="match status" value="1"/>
</dbReference>